<dbReference type="EMBL" id="CP020919">
    <property type="protein sequence ID" value="AWG25248.1"/>
    <property type="molecule type" value="Genomic_DNA"/>
</dbReference>
<evidence type="ECO:0000313" key="2">
    <source>
        <dbReference type="EMBL" id="AWG25248.1"/>
    </source>
</evidence>
<organism evidence="2 3">
    <name type="scientific">Flavobacterium kingsejongi</name>
    <dbReference type="NCBI Taxonomy" id="1678728"/>
    <lineage>
        <taxon>Bacteria</taxon>
        <taxon>Pseudomonadati</taxon>
        <taxon>Bacteroidota</taxon>
        <taxon>Flavobacteriia</taxon>
        <taxon>Flavobacteriales</taxon>
        <taxon>Flavobacteriaceae</taxon>
        <taxon>Flavobacterium</taxon>
    </lineage>
</organism>
<dbReference type="OrthoDB" id="9794403at2"/>
<dbReference type="SMART" id="SM01321">
    <property type="entry name" value="Y1_Tnp"/>
    <property type="match status" value="1"/>
</dbReference>
<protein>
    <recommendedName>
        <fullName evidence="1">Transposase IS200-like domain-containing protein</fullName>
    </recommendedName>
</protein>
<dbReference type="InterPro" id="IPR002686">
    <property type="entry name" value="Transposase_17"/>
</dbReference>
<accession>A0A2S1LNH7</accession>
<dbReference type="Proteomes" id="UP000244677">
    <property type="component" value="Chromosome"/>
</dbReference>
<feature type="domain" description="Transposase IS200-like" evidence="1">
    <location>
        <begin position="19"/>
        <end position="176"/>
    </location>
</feature>
<dbReference type="GO" id="GO:0006313">
    <property type="term" value="P:DNA transposition"/>
    <property type="evidence" value="ECO:0007669"/>
    <property type="project" value="InterPro"/>
</dbReference>
<sequence>MAASKYTNSNIRLQTWDYRSQAAYFITICTQNRIPHFGTIRNGKMELSPIGSLAERFWLEIPNHFPNVILDAFVIMPDHMHGILILGKRLECTEYTEDYKKSRRVGTGELSGLNKVLSDRSPKGGSVSVIIRSYKSVVSKNARLIDPGFQWHKLFYDVIIRDQHHFENVRNYIVRNPENWKR</sequence>
<dbReference type="Gene3D" id="3.30.70.1290">
    <property type="entry name" value="Transposase IS200-like"/>
    <property type="match status" value="1"/>
</dbReference>
<dbReference type="RefSeq" id="WP_108736851.1">
    <property type="nucleotide sequence ID" value="NZ_CP020919.1"/>
</dbReference>
<dbReference type="PANTHER" id="PTHR36966">
    <property type="entry name" value="REP-ASSOCIATED TYROSINE TRANSPOSASE"/>
    <property type="match status" value="1"/>
</dbReference>
<dbReference type="PANTHER" id="PTHR36966:SF1">
    <property type="entry name" value="REP-ASSOCIATED TYROSINE TRANSPOSASE"/>
    <property type="match status" value="1"/>
</dbReference>
<reference evidence="2 3" key="1">
    <citation type="submission" date="2017-04" db="EMBL/GenBank/DDBJ databases">
        <title>Complete genome sequence of Flavobacterium kingsejong AJ004.</title>
        <authorList>
            <person name="Lee P.C."/>
        </authorList>
    </citation>
    <scope>NUCLEOTIDE SEQUENCE [LARGE SCALE GENOMIC DNA]</scope>
    <source>
        <strain evidence="2 3">AJ004</strain>
    </source>
</reference>
<proteinExistence type="predicted"/>
<dbReference type="AlphaFoldDB" id="A0A2S1LNH7"/>
<keyword evidence="3" id="KW-1185">Reference proteome</keyword>
<dbReference type="GO" id="GO:0043565">
    <property type="term" value="F:sequence-specific DNA binding"/>
    <property type="evidence" value="ECO:0007669"/>
    <property type="project" value="TreeGrafter"/>
</dbReference>
<name>A0A2S1LNH7_9FLAO</name>
<evidence type="ECO:0000259" key="1">
    <source>
        <dbReference type="SMART" id="SM01321"/>
    </source>
</evidence>
<evidence type="ECO:0000313" key="3">
    <source>
        <dbReference type="Proteomes" id="UP000244677"/>
    </source>
</evidence>
<dbReference type="InterPro" id="IPR052715">
    <property type="entry name" value="RAYT_transposase"/>
</dbReference>
<dbReference type="KEGG" id="fki:FK004_08380"/>
<dbReference type="SUPFAM" id="SSF143422">
    <property type="entry name" value="Transposase IS200-like"/>
    <property type="match status" value="1"/>
</dbReference>
<dbReference type="InterPro" id="IPR036515">
    <property type="entry name" value="Transposase_17_sf"/>
</dbReference>
<gene>
    <name evidence="2" type="ORF">FK004_08380</name>
</gene>
<dbReference type="GO" id="GO:0004803">
    <property type="term" value="F:transposase activity"/>
    <property type="evidence" value="ECO:0007669"/>
    <property type="project" value="InterPro"/>
</dbReference>